<name>A0A183K9I1_9TREM</name>
<accession>A0A183K9I1</accession>
<sequence>MDLIETNNFFIIVNGSQALYCDRLGGKLTIRHDSDWRLFLISASKSVGILPDGLEVRRISRVTVLVLNTTPLGDLNLNVSIPDITVSVSEW</sequence>
<organism evidence="3">
    <name type="scientific">Schistosoma curassoni</name>
    <dbReference type="NCBI Taxonomy" id="6186"/>
    <lineage>
        <taxon>Eukaryota</taxon>
        <taxon>Metazoa</taxon>
        <taxon>Spiralia</taxon>
        <taxon>Lophotrochozoa</taxon>
        <taxon>Platyhelminthes</taxon>
        <taxon>Trematoda</taxon>
        <taxon>Digenea</taxon>
        <taxon>Strigeidida</taxon>
        <taxon>Schistosomatoidea</taxon>
        <taxon>Schistosomatidae</taxon>
        <taxon>Schistosoma</taxon>
    </lineage>
</organism>
<evidence type="ECO:0000313" key="1">
    <source>
        <dbReference type="EMBL" id="VDP45553.1"/>
    </source>
</evidence>
<reference evidence="3" key="1">
    <citation type="submission" date="2016-06" db="UniProtKB">
        <authorList>
            <consortium name="WormBaseParasite"/>
        </authorList>
    </citation>
    <scope>IDENTIFICATION</scope>
</reference>
<evidence type="ECO:0000313" key="2">
    <source>
        <dbReference type="Proteomes" id="UP000279833"/>
    </source>
</evidence>
<gene>
    <name evidence="1" type="ORF">SCUD_LOCUS11664</name>
</gene>
<dbReference type="STRING" id="6186.A0A183K9I1"/>
<protein>
    <submittedName>
        <fullName evidence="3">LAM_G_DOMAIN domain-containing protein</fullName>
    </submittedName>
</protein>
<dbReference type="WBParaSite" id="SCUD_0001166401-mRNA-1">
    <property type="protein sequence ID" value="SCUD_0001166401-mRNA-1"/>
    <property type="gene ID" value="SCUD_0001166401"/>
</dbReference>
<keyword evidence="2" id="KW-1185">Reference proteome</keyword>
<dbReference type="EMBL" id="UZAK01034565">
    <property type="protein sequence ID" value="VDP45553.1"/>
    <property type="molecule type" value="Genomic_DNA"/>
</dbReference>
<reference evidence="1 2" key="2">
    <citation type="submission" date="2018-11" db="EMBL/GenBank/DDBJ databases">
        <authorList>
            <consortium name="Pathogen Informatics"/>
        </authorList>
    </citation>
    <scope>NUCLEOTIDE SEQUENCE [LARGE SCALE GENOMIC DNA]</scope>
    <source>
        <strain evidence="1">Dakar</strain>
        <strain evidence="2">Dakar, Senegal</strain>
    </source>
</reference>
<proteinExistence type="predicted"/>
<evidence type="ECO:0000313" key="3">
    <source>
        <dbReference type="WBParaSite" id="SCUD_0001166401-mRNA-1"/>
    </source>
</evidence>
<dbReference type="Proteomes" id="UP000279833">
    <property type="component" value="Unassembled WGS sequence"/>
</dbReference>
<dbReference type="AlphaFoldDB" id="A0A183K9I1"/>